<feature type="transmembrane region" description="Helical" evidence="8">
    <location>
        <begin position="193"/>
        <end position="214"/>
    </location>
</feature>
<evidence type="ECO:0000259" key="9">
    <source>
        <dbReference type="Pfam" id="PF01618"/>
    </source>
</evidence>
<dbReference type="Proteomes" id="UP001243717">
    <property type="component" value="Unassembled WGS sequence"/>
</dbReference>
<dbReference type="InterPro" id="IPR050790">
    <property type="entry name" value="ExbB/TolQ_transport"/>
</dbReference>
<comment type="subcellular location">
    <subcellularLocation>
        <location evidence="1">Cell membrane</location>
        <topology evidence="1">Multi-pass membrane protein</topology>
    </subcellularLocation>
    <subcellularLocation>
        <location evidence="6">Membrane</location>
        <topology evidence="6">Multi-pass membrane protein</topology>
    </subcellularLocation>
</comment>
<organism evidence="10 11">
    <name type="scientific">Thalassobacterium sedimentorum</name>
    <dbReference type="NCBI Taxonomy" id="3041258"/>
    <lineage>
        <taxon>Bacteria</taxon>
        <taxon>Pseudomonadati</taxon>
        <taxon>Verrucomicrobiota</taxon>
        <taxon>Opitutia</taxon>
        <taxon>Puniceicoccales</taxon>
        <taxon>Coraliomargaritaceae</taxon>
        <taxon>Thalassobacterium</taxon>
    </lineage>
</organism>
<keyword evidence="11" id="KW-1185">Reference proteome</keyword>
<gene>
    <name evidence="10" type="ORF">QEH59_01675</name>
</gene>
<evidence type="ECO:0000256" key="5">
    <source>
        <dbReference type="ARBA" id="ARBA00023136"/>
    </source>
</evidence>
<dbReference type="RefSeq" id="WP_308983626.1">
    <property type="nucleotide sequence ID" value="NZ_JARXIC010000002.1"/>
</dbReference>
<name>A0ABU1AEQ4_9BACT</name>
<reference evidence="10 11" key="1">
    <citation type="submission" date="2023-04" db="EMBL/GenBank/DDBJ databases">
        <title>A novel bacteria isolated from coastal sediment.</title>
        <authorList>
            <person name="Liu X.-J."/>
            <person name="Du Z.-J."/>
        </authorList>
    </citation>
    <scope>NUCLEOTIDE SEQUENCE [LARGE SCALE GENOMIC DNA]</scope>
    <source>
        <strain evidence="10 11">SDUM461004</strain>
    </source>
</reference>
<feature type="domain" description="MotA/TolQ/ExbB proton channel" evidence="9">
    <location>
        <begin position="146"/>
        <end position="268"/>
    </location>
</feature>
<keyword evidence="3 8" id="KW-0812">Transmembrane</keyword>
<feature type="transmembrane region" description="Helical" evidence="8">
    <location>
        <begin position="68"/>
        <end position="90"/>
    </location>
</feature>
<evidence type="ECO:0000256" key="6">
    <source>
        <dbReference type="RuleBase" id="RU004057"/>
    </source>
</evidence>
<evidence type="ECO:0000256" key="7">
    <source>
        <dbReference type="SAM" id="MobiDB-lite"/>
    </source>
</evidence>
<dbReference type="PANTHER" id="PTHR30625:SF11">
    <property type="entry name" value="MOTA_TOLQ_EXBB PROTON CHANNEL DOMAIN-CONTAINING PROTEIN"/>
    <property type="match status" value="1"/>
</dbReference>
<evidence type="ECO:0000256" key="2">
    <source>
        <dbReference type="ARBA" id="ARBA00022475"/>
    </source>
</evidence>
<comment type="caution">
    <text evidence="10">The sequence shown here is derived from an EMBL/GenBank/DDBJ whole genome shotgun (WGS) entry which is preliminary data.</text>
</comment>
<keyword evidence="5 8" id="KW-0472">Membrane</keyword>
<dbReference type="EMBL" id="JARXIC010000002">
    <property type="protein sequence ID" value="MDQ8193117.1"/>
    <property type="molecule type" value="Genomic_DNA"/>
</dbReference>
<protein>
    <submittedName>
        <fullName evidence="10">MotA/TolQ/ExbB proton channel family protein</fullName>
    </submittedName>
</protein>
<feature type="region of interest" description="Disordered" evidence="7">
    <location>
        <begin position="287"/>
        <end position="309"/>
    </location>
</feature>
<evidence type="ECO:0000313" key="11">
    <source>
        <dbReference type="Proteomes" id="UP001243717"/>
    </source>
</evidence>
<proteinExistence type="inferred from homology"/>
<evidence type="ECO:0000256" key="4">
    <source>
        <dbReference type="ARBA" id="ARBA00022989"/>
    </source>
</evidence>
<evidence type="ECO:0000256" key="3">
    <source>
        <dbReference type="ARBA" id="ARBA00022692"/>
    </source>
</evidence>
<dbReference type="Pfam" id="PF01618">
    <property type="entry name" value="MotA_ExbB"/>
    <property type="match status" value="1"/>
</dbReference>
<dbReference type="PANTHER" id="PTHR30625">
    <property type="entry name" value="PROTEIN TOLQ"/>
    <property type="match status" value="1"/>
</dbReference>
<comment type="similarity">
    <text evidence="6">Belongs to the exbB/tolQ family.</text>
</comment>
<keyword evidence="6" id="KW-0653">Protein transport</keyword>
<accession>A0ABU1AEQ4</accession>
<keyword evidence="2" id="KW-1003">Cell membrane</keyword>
<evidence type="ECO:0000256" key="1">
    <source>
        <dbReference type="ARBA" id="ARBA00004651"/>
    </source>
</evidence>
<keyword evidence="4 8" id="KW-1133">Transmembrane helix</keyword>
<keyword evidence="6" id="KW-0813">Transport</keyword>
<feature type="transmembrane region" description="Helical" evidence="8">
    <location>
        <begin position="234"/>
        <end position="256"/>
    </location>
</feature>
<feature type="transmembrane region" description="Helical" evidence="8">
    <location>
        <begin position="12"/>
        <end position="36"/>
    </location>
</feature>
<evidence type="ECO:0000313" key="10">
    <source>
        <dbReference type="EMBL" id="MDQ8193117.1"/>
    </source>
</evidence>
<sequence>MSLRNPERGLFSVKGLIFTLGLIASFIFVGTLYGLIIRPGANQADLANSYGVDVGSSFSSLFVILKDYEQQICISLFLWGLMILIYKFILLNYEAKTLGRFAPESEGLDTEPEVDLLAGARSITRERAGTLSAEIDSKSQQHDLHNKILPYVMARGLERYHMTGSVPEATETIMGRLEVASEQQESELSMLRYLVWAIPSIGFIGTVRGIGVALQRADEALQGDISGVTSALGVAFNSTLVALFISIVLMLLIHLLQGGQEGLILRLQTFCREQLIDKLYDREETAIREQQTEDKEQNSASQDEARNER</sequence>
<evidence type="ECO:0000256" key="8">
    <source>
        <dbReference type="SAM" id="Phobius"/>
    </source>
</evidence>
<dbReference type="InterPro" id="IPR002898">
    <property type="entry name" value="MotA_ExbB_proton_chnl"/>
</dbReference>